<feature type="disulfide bond" evidence="17">
    <location>
        <begin position="28"/>
        <end position="37"/>
    </location>
</feature>
<keyword evidence="20" id="KW-1185">Reference proteome</keyword>
<evidence type="ECO:0000256" key="5">
    <source>
        <dbReference type="ARBA" id="ARBA00023157"/>
    </source>
</evidence>
<evidence type="ECO:0000256" key="3">
    <source>
        <dbReference type="ARBA" id="ARBA00022525"/>
    </source>
</evidence>
<evidence type="ECO:0000256" key="16">
    <source>
        <dbReference type="PIRSR" id="PIRSR000894-1"/>
    </source>
</evidence>
<dbReference type="PROSITE" id="PS00616">
    <property type="entry name" value="HIS_ACID_PHOSPHAT_1"/>
    <property type="match status" value="1"/>
</dbReference>
<evidence type="ECO:0000313" key="19">
    <source>
        <dbReference type="EMBL" id="KZT57063.1"/>
    </source>
</evidence>
<dbReference type="EMBL" id="KV423968">
    <property type="protein sequence ID" value="KZT57063.1"/>
    <property type="molecule type" value="Genomic_DNA"/>
</dbReference>
<comment type="catalytic activity">
    <reaction evidence="9">
        <text>1D-myo-inositol 1,2,5,6-tetrakisphosphate + H2O = 1D-myo-inositol 1,2,6-trisphosphate + phosphate</text>
        <dbReference type="Rhea" id="RHEA:77119"/>
        <dbReference type="ChEBI" id="CHEBI:15377"/>
        <dbReference type="ChEBI" id="CHEBI:43474"/>
        <dbReference type="ChEBI" id="CHEBI:195535"/>
        <dbReference type="ChEBI" id="CHEBI:195537"/>
    </reaction>
    <physiologicalReaction direction="left-to-right" evidence="9">
        <dbReference type="Rhea" id="RHEA:77120"/>
    </physiologicalReaction>
</comment>
<evidence type="ECO:0000256" key="7">
    <source>
        <dbReference type="ARBA" id="ARBA00041857"/>
    </source>
</evidence>
<dbReference type="InParanoid" id="A0A165FQ89"/>
<feature type="disulfide bond" evidence="17">
    <location>
        <begin position="210"/>
        <end position="465"/>
    </location>
</feature>
<evidence type="ECO:0000256" key="2">
    <source>
        <dbReference type="ARBA" id="ARBA00011245"/>
    </source>
</evidence>
<keyword evidence="18" id="KW-0732">Signal</keyword>
<evidence type="ECO:0000256" key="6">
    <source>
        <dbReference type="ARBA" id="ARBA00023180"/>
    </source>
</evidence>
<evidence type="ECO:0000256" key="10">
    <source>
        <dbReference type="ARBA" id="ARBA00043675"/>
    </source>
</evidence>
<dbReference type="InterPro" id="IPR016274">
    <property type="entry name" value="Histidine_acid_Pase_euk"/>
</dbReference>
<evidence type="ECO:0000256" key="11">
    <source>
        <dbReference type="ARBA" id="ARBA00043721"/>
    </source>
</evidence>
<evidence type="ECO:0000256" key="9">
    <source>
        <dbReference type="ARBA" id="ARBA00043670"/>
    </source>
</evidence>
<dbReference type="AlphaFoldDB" id="A0A165FQ89"/>
<comment type="catalytic activity">
    <reaction evidence="12">
        <text>1D-myo-inositol 1,2,4,5,6-pentakisphosphate + H2O = 1D-myo-inositol 1,2,5,6-tetrakisphosphate + phosphate</text>
        <dbReference type="Rhea" id="RHEA:77115"/>
        <dbReference type="ChEBI" id="CHEBI:15377"/>
        <dbReference type="ChEBI" id="CHEBI:43474"/>
        <dbReference type="ChEBI" id="CHEBI:57798"/>
        <dbReference type="ChEBI" id="CHEBI:195535"/>
    </reaction>
    <physiologicalReaction direction="left-to-right" evidence="12">
        <dbReference type="Rhea" id="RHEA:77116"/>
    </physiologicalReaction>
</comment>
<comment type="catalytic activity">
    <reaction evidence="11">
        <text>1D-myo-inositol 1,2,6-trisphosphate + H2O = 1D-myo-inositol 1,2-bisphosphate + phosphate</text>
        <dbReference type="Rhea" id="RHEA:77131"/>
        <dbReference type="ChEBI" id="CHEBI:15377"/>
        <dbReference type="ChEBI" id="CHEBI:43474"/>
        <dbReference type="ChEBI" id="CHEBI:195537"/>
        <dbReference type="ChEBI" id="CHEBI:195539"/>
    </reaction>
    <physiologicalReaction direction="left-to-right" evidence="11">
        <dbReference type="Rhea" id="RHEA:77132"/>
    </physiologicalReaction>
</comment>
<evidence type="ECO:0000256" key="13">
    <source>
        <dbReference type="ARBA" id="ARBA00043788"/>
    </source>
</evidence>
<dbReference type="PROSITE" id="PS00778">
    <property type="entry name" value="HIS_ACID_PHOSPHAT_2"/>
    <property type="match status" value="1"/>
</dbReference>
<gene>
    <name evidence="19" type="ORF">CALCODRAFT_496528</name>
</gene>
<dbReference type="Proteomes" id="UP000076842">
    <property type="component" value="Unassembled WGS sequence"/>
</dbReference>
<dbReference type="InterPro" id="IPR033379">
    <property type="entry name" value="Acid_Pase_AS"/>
</dbReference>
<evidence type="ECO:0000256" key="12">
    <source>
        <dbReference type="ARBA" id="ARBA00043748"/>
    </source>
</evidence>
<dbReference type="OrthoDB" id="6509975at2759"/>
<evidence type="ECO:0000256" key="18">
    <source>
        <dbReference type="SAM" id="SignalP"/>
    </source>
</evidence>
<evidence type="ECO:0000256" key="15">
    <source>
        <dbReference type="ARBA" id="ARBA00044262"/>
    </source>
</evidence>
<evidence type="ECO:0000256" key="8">
    <source>
        <dbReference type="ARBA" id="ARBA00042300"/>
    </source>
</evidence>
<dbReference type="SUPFAM" id="SSF53254">
    <property type="entry name" value="Phosphoglycerate mutase-like"/>
    <property type="match status" value="1"/>
</dbReference>
<dbReference type="InterPro" id="IPR000560">
    <property type="entry name" value="His_Pase_clade-2"/>
</dbReference>
<reference evidence="19 20" key="1">
    <citation type="journal article" date="2016" name="Mol. Biol. Evol.">
        <title>Comparative Genomics of Early-Diverging Mushroom-Forming Fungi Provides Insights into the Origins of Lignocellulose Decay Capabilities.</title>
        <authorList>
            <person name="Nagy L.G."/>
            <person name="Riley R."/>
            <person name="Tritt A."/>
            <person name="Adam C."/>
            <person name="Daum C."/>
            <person name="Floudas D."/>
            <person name="Sun H."/>
            <person name="Yadav J.S."/>
            <person name="Pangilinan J."/>
            <person name="Larsson K.H."/>
            <person name="Matsuura K."/>
            <person name="Barry K."/>
            <person name="Labutti K."/>
            <person name="Kuo R."/>
            <person name="Ohm R.A."/>
            <person name="Bhattacharya S.S."/>
            <person name="Shirouzu T."/>
            <person name="Yoshinaga Y."/>
            <person name="Martin F.M."/>
            <person name="Grigoriev I.V."/>
            <person name="Hibbett D.S."/>
        </authorList>
    </citation>
    <scope>NUCLEOTIDE SEQUENCE [LARGE SCALE GENOMIC DNA]</scope>
    <source>
        <strain evidence="19 20">HHB12733</strain>
    </source>
</reference>
<feature type="disulfide bond" evidence="17">
    <location>
        <begin position="263"/>
        <end position="279"/>
    </location>
</feature>
<keyword evidence="4" id="KW-0378">Hydrolase</keyword>
<feature type="chain" id="PRO_5007857793" description="Phytase A" evidence="18">
    <location>
        <begin position="18"/>
        <end position="467"/>
    </location>
</feature>
<dbReference type="GO" id="GO:0016158">
    <property type="term" value="F:inositol hexakisphosphate 3-phosphatase activity"/>
    <property type="evidence" value="ECO:0007669"/>
    <property type="project" value="UniProtKB-EC"/>
</dbReference>
<organism evidence="19 20">
    <name type="scientific">Calocera cornea HHB12733</name>
    <dbReference type="NCBI Taxonomy" id="1353952"/>
    <lineage>
        <taxon>Eukaryota</taxon>
        <taxon>Fungi</taxon>
        <taxon>Dikarya</taxon>
        <taxon>Basidiomycota</taxon>
        <taxon>Agaricomycotina</taxon>
        <taxon>Dacrymycetes</taxon>
        <taxon>Dacrymycetales</taxon>
        <taxon>Dacrymycetaceae</taxon>
        <taxon>Calocera</taxon>
    </lineage>
</organism>
<feature type="disulfide bond" evidence="17">
    <location>
        <begin position="436"/>
        <end position="444"/>
    </location>
</feature>
<comment type="catalytic activity">
    <reaction evidence="10">
        <text>1D-myo-inositol 1,2-bisphosphate + H2O = 1D-myo-inositol 2-phosphate + phosphate</text>
        <dbReference type="Rhea" id="RHEA:77135"/>
        <dbReference type="ChEBI" id="CHEBI:15377"/>
        <dbReference type="ChEBI" id="CHEBI:43474"/>
        <dbReference type="ChEBI" id="CHEBI:84142"/>
        <dbReference type="ChEBI" id="CHEBI:195539"/>
    </reaction>
    <physiologicalReaction direction="left-to-right" evidence="10">
        <dbReference type="Rhea" id="RHEA:77136"/>
    </physiologicalReaction>
</comment>
<feature type="active site" description="Proton donor" evidence="16">
    <location>
        <position position="361"/>
    </location>
</feature>
<keyword evidence="6" id="KW-0325">Glycoprotein</keyword>
<evidence type="ECO:0000313" key="20">
    <source>
        <dbReference type="Proteomes" id="UP000076842"/>
    </source>
</evidence>
<feature type="disulfide bond" evidence="17">
    <location>
        <begin position="66"/>
        <end position="413"/>
    </location>
</feature>
<evidence type="ECO:0000256" key="14">
    <source>
        <dbReference type="ARBA" id="ARBA00044106"/>
    </source>
</evidence>
<dbReference type="STRING" id="1353952.A0A165FQ89"/>
<comment type="catalytic activity">
    <reaction evidence="13">
        <text>1D-myo-inositol hexakisphosphate + H2O = 1D-myo-inositol 1,2,4,5,6-pentakisphosphate + phosphate</text>
        <dbReference type="Rhea" id="RHEA:16989"/>
        <dbReference type="ChEBI" id="CHEBI:15377"/>
        <dbReference type="ChEBI" id="CHEBI:43474"/>
        <dbReference type="ChEBI" id="CHEBI:57798"/>
        <dbReference type="ChEBI" id="CHEBI:58130"/>
        <dbReference type="EC" id="3.1.3.8"/>
    </reaction>
    <physiologicalReaction direction="left-to-right" evidence="13">
        <dbReference type="Rhea" id="RHEA:16990"/>
    </physiologicalReaction>
</comment>
<dbReference type="GO" id="GO:0003993">
    <property type="term" value="F:acid phosphatase activity"/>
    <property type="evidence" value="ECO:0007669"/>
    <property type="project" value="TreeGrafter"/>
</dbReference>
<dbReference type="CDD" id="cd07061">
    <property type="entry name" value="HP_HAP_like"/>
    <property type="match status" value="1"/>
</dbReference>
<feature type="active site" description="Nucleophile" evidence="16">
    <location>
        <position position="77"/>
    </location>
</feature>
<name>A0A165FQ89_9BASI</name>
<evidence type="ECO:0000256" key="4">
    <source>
        <dbReference type="ARBA" id="ARBA00022801"/>
    </source>
</evidence>
<comment type="subunit">
    <text evidence="2">Monomer.</text>
</comment>
<dbReference type="PANTHER" id="PTHR20963:SF24">
    <property type="entry name" value="3-PHYTASE B"/>
    <property type="match status" value="1"/>
</dbReference>
<evidence type="ECO:0000256" key="1">
    <source>
        <dbReference type="ARBA" id="ARBA00004613"/>
    </source>
</evidence>
<accession>A0A165FQ89</accession>
<comment type="subcellular location">
    <subcellularLocation>
        <location evidence="1">Secreted</location>
    </subcellularLocation>
</comment>
<sequence length="467" mass="51000">MIANVLCGAVLFSSVIALPSLTSRQGLCDYPQEGYQCQTDITHFWGQYSPYYAVPSDIPSDVPATCNITFVQLLSRHGSRDPTASKTAQYNVTIAKIKSKVPASAYTGQYAFLNTYNYTLGADDLTLFGQQEMINSGVAFFERYSELAKSVTPFVRSSGEARVVESATNWTMGYHLSKLADVGADSDYPYTLVAIPEADGVNNTLNHDLCDLFEHNATYANVASNAQSKFAATFIPTIQARLNAALPGANFSNSDTINMMDLCPFNTIANPTGQLSAFCWLFSLDEWKNYDYYETLGKYYGYGAGNPLGPTQGVGFTNELIARLTNTAVVDHTSTNSTLDSNPATFPIGPWVKLYADFSHDNDMTGMFYAMGLFNSTPTLSTSSAMNVTATHGYSAAWTVPFASRAYFEKMQCAGESEELVRILINERVIPLDTVCGGDRLGRCPLSKFVGAMTFAKEGGHWDQCFA</sequence>
<dbReference type="Gene3D" id="3.40.50.1240">
    <property type="entry name" value="Phosphoglycerate mutase-like"/>
    <property type="match status" value="1"/>
</dbReference>
<keyword evidence="5 17" id="KW-1015">Disulfide bond</keyword>
<protein>
    <recommendedName>
        <fullName evidence="14">Phytase A</fullName>
    </recommendedName>
    <alternativeName>
        <fullName evidence="15">Histidine acid phosphatase phyA</fullName>
    </alternativeName>
    <alternativeName>
        <fullName evidence="8">Myo-inositol hexakisphosphate phosphohydrolase A</fullName>
    </alternativeName>
    <alternativeName>
        <fullName evidence="7">Myo-inositol-hexaphosphate 3-phosphohydrolase A</fullName>
    </alternativeName>
</protein>
<evidence type="ECO:0000256" key="17">
    <source>
        <dbReference type="PIRSR" id="PIRSR000894-2"/>
    </source>
</evidence>
<dbReference type="PIRSF" id="PIRSF000894">
    <property type="entry name" value="Acid_phosphatase"/>
    <property type="match status" value="1"/>
</dbReference>
<dbReference type="PANTHER" id="PTHR20963">
    <property type="entry name" value="MULTIPLE INOSITOL POLYPHOSPHATE PHOSPHATASE-RELATED"/>
    <property type="match status" value="1"/>
</dbReference>
<dbReference type="InterPro" id="IPR029033">
    <property type="entry name" value="His_PPase_superfam"/>
</dbReference>
<feature type="signal peptide" evidence="18">
    <location>
        <begin position="1"/>
        <end position="17"/>
    </location>
</feature>
<proteinExistence type="predicted"/>
<dbReference type="GO" id="GO:0005576">
    <property type="term" value="C:extracellular region"/>
    <property type="evidence" value="ECO:0007669"/>
    <property type="project" value="UniProtKB-SubCell"/>
</dbReference>
<keyword evidence="3" id="KW-0964">Secreted</keyword>
<dbReference type="Pfam" id="PF00328">
    <property type="entry name" value="His_Phos_2"/>
    <property type="match status" value="1"/>
</dbReference>